<proteinExistence type="predicted"/>
<feature type="domain" description="TcaA second" evidence="3">
    <location>
        <begin position="84"/>
        <end position="171"/>
    </location>
</feature>
<keyword evidence="1" id="KW-0812">Transmembrane</keyword>
<dbReference type="AlphaFoldDB" id="A0A0R2MG92"/>
<dbReference type="Proteomes" id="UP000051783">
    <property type="component" value="Unassembled WGS sequence"/>
</dbReference>
<gene>
    <name evidence="4" type="ORF">IV64_GL002309</name>
</gene>
<name>A0A0R2MG92_9LACO</name>
<keyword evidence="1" id="KW-1133">Transmembrane helix</keyword>
<evidence type="ECO:0000256" key="1">
    <source>
        <dbReference type="SAM" id="Phobius"/>
    </source>
</evidence>
<dbReference type="STRING" id="942150.IV64_GL002309"/>
<dbReference type="Pfam" id="PF13248">
    <property type="entry name" value="Zn_ribbon_3"/>
    <property type="match status" value="1"/>
</dbReference>
<evidence type="ECO:0000259" key="2">
    <source>
        <dbReference type="Pfam" id="PF13248"/>
    </source>
</evidence>
<dbReference type="PATRIC" id="fig|942150.3.peg.2415"/>
<comment type="caution">
    <text evidence="4">The sequence shown here is derived from an EMBL/GenBank/DDBJ whole genome shotgun (WGS) entry which is preliminary data.</text>
</comment>
<feature type="transmembrane region" description="Helical" evidence="1">
    <location>
        <begin position="61"/>
        <end position="78"/>
    </location>
</feature>
<dbReference type="PANTHER" id="PTHR40038:SF1">
    <property type="entry name" value="MEMBRANE-ASSOCIATED PROTEIN TCAA"/>
    <property type="match status" value="1"/>
</dbReference>
<organism evidence="4 5">
    <name type="scientific">Lactiplantibacillus xiangfangensis</name>
    <dbReference type="NCBI Taxonomy" id="942150"/>
    <lineage>
        <taxon>Bacteria</taxon>
        <taxon>Bacillati</taxon>
        <taxon>Bacillota</taxon>
        <taxon>Bacilli</taxon>
        <taxon>Lactobacillales</taxon>
        <taxon>Lactobacillaceae</taxon>
        <taxon>Lactiplantibacillus</taxon>
    </lineage>
</organism>
<accession>A0A0R2MG92</accession>
<feature type="domain" description="Putative zinc-ribbon" evidence="2">
    <location>
        <begin position="20"/>
        <end position="41"/>
    </location>
</feature>
<sequence length="467" mass="51681">MFETQRTYAAADDHQAGVFCPNCGHSVTAGAKFCQHCGYDLTSVTTSRQTQPKRRVSRWKWITLGIVVVALGGAYGYGRSYFAPSKQLDRAITAIKGNQKTVAQQFTSSDSSLKLSATTLKPLLTHFKTKQADLARFQEQLKNQSVTNDGNFQYVKTGRTWLLFDKYQIQVKPLYVSLTTNHKNVQLSMDGKQVGIADSDDYDQKVGPLVPGDYTLSSSGVVGGHRLKNSATYYLKENAKSYDLGLRTISFNVIGAPGTVVYLNHQSEGTIGDDGTLAVKDAAWSSNLELTGKYPVGKTMVASNPTRISDGDADSDVTVDFPSLMSKSDADDYITQLFTAISNYTRSGEIDDATDDNNKALSDYFVDGTANRDYQEFIDMAKGYYKNDDVMSVDYEPSVSLSVPATKGRSQVTYDVKYHFSNTKDDREQVFRYTATIQKNGEDYQIVKISPAQKIRAHTTNTDEDDD</sequence>
<reference evidence="4 5" key="1">
    <citation type="journal article" date="2015" name="Genome Announc.">
        <title>Expanding the biotechnology potential of lactobacilli through comparative genomics of 213 strains and associated genera.</title>
        <authorList>
            <person name="Sun Z."/>
            <person name="Harris H.M."/>
            <person name="McCann A."/>
            <person name="Guo C."/>
            <person name="Argimon S."/>
            <person name="Zhang W."/>
            <person name="Yang X."/>
            <person name="Jeffery I.B."/>
            <person name="Cooney J.C."/>
            <person name="Kagawa T.F."/>
            <person name="Liu W."/>
            <person name="Song Y."/>
            <person name="Salvetti E."/>
            <person name="Wrobel A."/>
            <person name="Rasinkangas P."/>
            <person name="Parkhill J."/>
            <person name="Rea M.C."/>
            <person name="O'Sullivan O."/>
            <person name="Ritari J."/>
            <person name="Douillard F.P."/>
            <person name="Paul Ross R."/>
            <person name="Yang R."/>
            <person name="Briner A.E."/>
            <person name="Felis G.E."/>
            <person name="de Vos W.M."/>
            <person name="Barrangou R."/>
            <person name="Klaenhammer T.R."/>
            <person name="Caufield P.W."/>
            <person name="Cui Y."/>
            <person name="Zhang H."/>
            <person name="O'Toole P.W."/>
        </authorList>
    </citation>
    <scope>NUCLEOTIDE SEQUENCE [LARGE SCALE GENOMIC DNA]</scope>
    <source>
        <strain evidence="4 5">LMG 26013</strain>
    </source>
</reference>
<dbReference type="EMBL" id="JQCL01000055">
    <property type="protein sequence ID" value="KRO11484.1"/>
    <property type="molecule type" value="Genomic_DNA"/>
</dbReference>
<protein>
    <submittedName>
        <fullName evidence="4">Uncharacterized protein</fullName>
    </submittedName>
</protein>
<dbReference type="PANTHER" id="PTHR40038">
    <property type="entry name" value="MEMBRANE-ASSOCIATED PROTEIN TCAA"/>
    <property type="match status" value="1"/>
</dbReference>
<dbReference type="Pfam" id="PF22813">
    <property type="entry name" value="TcaA_2nd"/>
    <property type="match status" value="1"/>
</dbReference>
<keyword evidence="5" id="KW-1185">Reference proteome</keyword>
<dbReference type="InterPro" id="IPR054529">
    <property type="entry name" value="TcaA_2nd"/>
</dbReference>
<evidence type="ECO:0000313" key="5">
    <source>
        <dbReference type="Proteomes" id="UP000051783"/>
    </source>
</evidence>
<dbReference type="RefSeq" id="WP_057706041.1">
    <property type="nucleotide sequence ID" value="NZ_JQCL01000055.1"/>
</dbReference>
<dbReference type="InterPro" id="IPR059113">
    <property type="entry name" value="Znf_ribbon"/>
</dbReference>
<evidence type="ECO:0000259" key="3">
    <source>
        <dbReference type="Pfam" id="PF22813"/>
    </source>
</evidence>
<dbReference type="OrthoDB" id="2327418at2"/>
<evidence type="ECO:0000313" key="4">
    <source>
        <dbReference type="EMBL" id="KRO11484.1"/>
    </source>
</evidence>
<keyword evidence="1" id="KW-0472">Membrane</keyword>